<reference evidence="2 3" key="1">
    <citation type="journal article" date="2019" name="Nat. Ecol. Evol.">
        <title>Megaphylogeny resolves global patterns of mushroom evolution.</title>
        <authorList>
            <person name="Varga T."/>
            <person name="Krizsan K."/>
            <person name="Foldi C."/>
            <person name="Dima B."/>
            <person name="Sanchez-Garcia M."/>
            <person name="Sanchez-Ramirez S."/>
            <person name="Szollosi G.J."/>
            <person name="Szarkandi J.G."/>
            <person name="Papp V."/>
            <person name="Albert L."/>
            <person name="Andreopoulos W."/>
            <person name="Angelini C."/>
            <person name="Antonin V."/>
            <person name="Barry K.W."/>
            <person name="Bougher N.L."/>
            <person name="Buchanan P."/>
            <person name="Buyck B."/>
            <person name="Bense V."/>
            <person name="Catcheside P."/>
            <person name="Chovatia M."/>
            <person name="Cooper J."/>
            <person name="Damon W."/>
            <person name="Desjardin D."/>
            <person name="Finy P."/>
            <person name="Geml J."/>
            <person name="Haridas S."/>
            <person name="Hughes K."/>
            <person name="Justo A."/>
            <person name="Karasinski D."/>
            <person name="Kautmanova I."/>
            <person name="Kiss B."/>
            <person name="Kocsube S."/>
            <person name="Kotiranta H."/>
            <person name="LaButti K.M."/>
            <person name="Lechner B.E."/>
            <person name="Liimatainen K."/>
            <person name="Lipzen A."/>
            <person name="Lukacs Z."/>
            <person name="Mihaltcheva S."/>
            <person name="Morgado L.N."/>
            <person name="Niskanen T."/>
            <person name="Noordeloos M.E."/>
            <person name="Ohm R.A."/>
            <person name="Ortiz-Santana B."/>
            <person name="Ovrebo C."/>
            <person name="Racz N."/>
            <person name="Riley R."/>
            <person name="Savchenko A."/>
            <person name="Shiryaev A."/>
            <person name="Soop K."/>
            <person name="Spirin V."/>
            <person name="Szebenyi C."/>
            <person name="Tomsovsky M."/>
            <person name="Tulloss R.E."/>
            <person name="Uehling J."/>
            <person name="Grigoriev I.V."/>
            <person name="Vagvolgyi C."/>
            <person name="Papp T."/>
            <person name="Martin F.M."/>
            <person name="Miettinen O."/>
            <person name="Hibbett D.S."/>
            <person name="Nagy L.G."/>
        </authorList>
    </citation>
    <scope>NUCLEOTIDE SEQUENCE [LARGE SCALE GENOMIC DNA]</scope>
    <source>
        <strain evidence="2 3">CBS 309.79</strain>
    </source>
</reference>
<gene>
    <name evidence="2" type="ORF">BDV98DRAFT_555774</name>
</gene>
<name>A0A5C3Q6M3_9AGAR</name>
<evidence type="ECO:0000313" key="3">
    <source>
        <dbReference type="Proteomes" id="UP000305067"/>
    </source>
</evidence>
<keyword evidence="3" id="KW-1185">Reference proteome</keyword>
<protein>
    <recommendedName>
        <fullName evidence="4">AAA+ ATPase domain-containing protein</fullName>
    </recommendedName>
</protein>
<proteinExistence type="predicted"/>
<evidence type="ECO:0000256" key="1">
    <source>
        <dbReference type="SAM" id="MobiDB-lite"/>
    </source>
</evidence>
<dbReference type="Pfam" id="PF13424">
    <property type="entry name" value="TPR_12"/>
    <property type="match status" value="1"/>
</dbReference>
<evidence type="ECO:0008006" key="4">
    <source>
        <dbReference type="Google" id="ProtNLM"/>
    </source>
</evidence>
<dbReference type="InterPro" id="IPR011990">
    <property type="entry name" value="TPR-like_helical_dom_sf"/>
</dbReference>
<dbReference type="AlphaFoldDB" id="A0A5C3Q6M3"/>
<dbReference type="Gene3D" id="3.40.50.300">
    <property type="entry name" value="P-loop containing nucleotide triphosphate hydrolases"/>
    <property type="match status" value="1"/>
</dbReference>
<dbReference type="InterPro" id="IPR053137">
    <property type="entry name" value="NLR-like"/>
</dbReference>
<dbReference type="EMBL" id="ML178868">
    <property type="protein sequence ID" value="TFK96020.1"/>
    <property type="molecule type" value="Genomic_DNA"/>
</dbReference>
<dbReference type="InterPro" id="IPR027417">
    <property type="entry name" value="P-loop_NTPase"/>
</dbReference>
<dbReference type="OrthoDB" id="20872at2759"/>
<dbReference type="Gene3D" id="1.25.40.10">
    <property type="entry name" value="Tetratricopeptide repeat domain"/>
    <property type="match status" value="2"/>
</dbReference>
<evidence type="ECO:0000313" key="2">
    <source>
        <dbReference type="EMBL" id="TFK96020.1"/>
    </source>
</evidence>
<dbReference type="Proteomes" id="UP000305067">
    <property type="component" value="Unassembled WGS sequence"/>
</dbReference>
<accession>A0A5C3Q6M3</accession>
<dbReference type="Pfam" id="PF13374">
    <property type="entry name" value="TPR_10"/>
    <property type="match status" value="2"/>
</dbReference>
<dbReference type="SUPFAM" id="SSF48452">
    <property type="entry name" value="TPR-like"/>
    <property type="match status" value="2"/>
</dbReference>
<feature type="region of interest" description="Disordered" evidence="1">
    <location>
        <begin position="22"/>
        <end position="50"/>
    </location>
</feature>
<organism evidence="2 3">
    <name type="scientific">Pterulicium gracile</name>
    <dbReference type="NCBI Taxonomy" id="1884261"/>
    <lineage>
        <taxon>Eukaryota</taxon>
        <taxon>Fungi</taxon>
        <taxon>Dikarya</taxon>
        <taxon>Basidiomycota</taxon>
        <taxon>Agaricomycotina</taxon>
        <taxon>Agaricomycetes</taxon>
        <taxon>Agaricomycetidae</taxon>
        <taxon>Agaricales</taxon>
        <taxon>Pleurotineae</taxon>
        <taxon>Pterulaceae</taxon>
        <taxon>Pterulicium</taxon>
    </lineage>
</organism>
<dbReference type="PANTHER" id="PTHR46082">
    <property type="entry name" value="ATP/GTP-BINDING PROTEIN-RELATED"/>
    <property type="match status" value="1"/>
</dbReference>
<dbReference type="STRING" id="1884261.A0A5C3Q6M3"/>
<sequence>MTAIAQPVPGFETIGWHFSSFNPHPDIDEPIENAHVQPSSSTNAAHAPPAVEDSAVLEDGLSPRRPTAEFGPQSSSGPSIFVGRKTELQTLLSFFGLEYDGQAIQLLSGPEGIGKTRLVRKFAETLSDRRKSMPIFHLDATSTTTLDYGLAVIARSTGVGGSSESALNWLCSVQEDFLLCVDSADDPAIDLVSYLPTSSKHARILLSTRMEEHEARRRFAVVLGGTEMQSFMMLGPLGEVDGEKLMRSKARMNENSKQVDATLELIHELQFHPLAIIQAAAVIRHQCWTAKDYLEEYTELRSQLSSTDDHAQNETARSERSEMPFGVEATWRLGYRCLSRSAADLLRLCSQFHHHGITAQMFKDAFHSISHFIKPDAPYSTVDAIACANVRGFLEGFADIDRRAAWNWDAFDSCIRELVSSALIRQTKPAIHHIGPMFTIRPSIHTSLRKTSSDALTTIEASFLLAAAIKPYCSSSTPSLHDEAQLHRLVLHAERVLESRRCSGPSRVNTHPLILSLLATCIQKCTHRVSDAEPLHRAVINAYKEVLGLGHPTTIQAINTYASTLANDAHGRAAEDLQYPVLKLRRAERGENDLGTMLALSELAKTLRKRGRFQEADRMSREAVDKLQGEVGKDHLHYIEALHVLADILRATGAHLEEGKLRQKIFEGRRASDGEDTEATIQARLDWARCIAALRGPVLAESMQRKALEQRRVIAGAESLDTTWTRATFVSTFMEQGRYKEGERMARDVYKHSKAVLGPGHPITLRALAIVSSTLRRRLAEAEGIDREVLEKRRAILGPDHHDTILAQQALADTLTGLGRFDEAMSIHLDVVNNTQRNFGRSHFETLRAQAKLADTFGKRGMKEEAATLNATVLIQRIQRLGFHHVDTVQSLTSAAVMLYDFGIRSGAKKLAKRAVQCSVDLTGLVSSVTMEAELTLNVVSQPLPKGATYTRGADVTNLYSDVWPLLDAWGGVRPLVQRALSSSQTTETPPTSKPFRRLFAPLIRLVGRGKSQ</sequence>
<dbReference type="PANTHER" id="PTHR46082:SF6">
    <property type="entry name" value="AAA+ ATPASE DOMAIN-CONTAINING PROTEIN-RELATED"/>
    <property type="match status" value="1"/>
</dbReference>
<dbReference type="SUPFAM" id="SSF52540">
    <property type="entry name" value="P-loop containing nucleoside triphosphate hydrolases"/>
    <property type="match status" value="1"/>
</dbReference>